<dbReference type="GO" id="GO:0032993">
    <property type="term" value="C:protein-DNA complex"/>
    <property type="evidence" value="ECO:0007669"/>
    <property type="project" value="TreeGrafter"/>
</dbReference>
<evidence type="ECO:0000256" key="1">
    <source>
        <dbReference type="ARBA" id="ARBA00022553"/>
    </source>
</evidence>
<feature type="domain" description="Response regulatory" evidence="8">
    <location>
        <begin position="3"/>
        <end position="117"/>
    </location>
</feature>
<dbReference type="EMBL" id="AOSG01000033">
    <property type="protein sequence ID" value="EOR71551.1"/>
    <property type="molecule type" value="Genomic_DNA"/>
</dbReference>
<evidence type="ECO:0000259" key="8">
    <source>
        <dbReference type="PROSITE" id="PS50110"/>
    </source>
</evidence>
<reference evidence="10 11" key="1">
    <citation type="journal article" date="2013" name="Genome Announc.">
        <title>Draft Genome Sequence of the Lignocellulose Decomposer Thermobifida fusca Strain TM51.</title>
        <authorList>
            <person name="Toth A."/>
            <person name="Barna T."/>
            <person name="Nagy I."/>
            <person name="Horvath B."/>
            <person name="Nagy I."/>
            <person name="Tancsics A."/>
            <person name="Kriszt B."/>
            <person name="Baka E."/>
            <person name="Fekete C."/>
            <person name="Kukolya J."/>
        </authorList>
    </citation>
    <scope>NUCLEOTIDE SEQUENCE [LARGE SCALE GENOMIC DNA]</scope>
    <source>
        <strain evidence="10 11">TM51</strain>
    </source>
</reference>
<keyword evidence="4 7" id="KW-0238">DNA-binding</keyword>
<dbReference type="Gene3D" id="3.40.50.2300">
    <property type="match status" value="1"/>
</dbReference>
<protein>
    <submittedName>
        <fullName evidence="10">Response regulator receiver</fullName>
    </submittedName>
</protein>
<evidence type="ECO:0000256" key="6">
    <source>
        <dbReference type="PROSITE-ProRule" id="PRU00169"/>
    </source>
</evidence>
<dbReference type="SMART" id="SM00448">
    <property type="entry name" value="REC"/>
    <property type="match status" value="1"/>
</dbReference>
<keyword evidence="11" id="KW-1185">Reference proteome</keyword>
<evidence type="ECO:0000256" key="7">
    <source>
        <dbReference type="PROSITE-ProRule" id="PRU01091"/>
    </source>
</evidence>
<dbReference type="SUPFAM" id="SSF52172">
    <property type="entry name" value="CheY-like"/>
    <property type="match status" value="1"/>
</dbReference>
<dbReference type="PROSITE" id="PS50110">
    <property type="entry name" value="RESPONSE_REGULATORY"/>
    <property type="match status" value="1"/>
</dbReference>
<sequence>MARILIVEDEGRIASFVRKGLNANGFTSTVVDRAGAAIDYALTGNFDLMVLDLGLPDADGFTVLRRLREEGSRLPIIILTARDSVRDTVTGLETGADDYMTKPFRFEELLARIRLRMRSAHNAETTVLHAGDLALDLRTRRASTPEATVDLTAREFALLELFLRHPGQVLSRQQILSHVWGYDYDPGSNVVDVFIRALRKKIGAHRIETLRGMGYRLGG</sequence>
<accession>A0A9P2WR76</accession>
<comment type="caution">
    <text evidence="10">The sequence shown here is derived from an EMBL/GenBank/DDBJ whole genome shotgun (WGS) entry which is preliminary data.</text>
</comment>
<dbReference type="InterPro" id="IPR036388">
    <property type="entry name" value="WH-like_DNA-bd_sf"/>
</dbReference>
<dbReference type="FunFam" id="1.10.10.10:FF:000005">
    <property type="entry name" value="Two-component system response regulator"/>
    <property type="match status" value="1"/>
</dbReference>
<dbReference type="PANTHER" id="PTHR48111:SF38">
    <property type="entry name" value="TWO-COMPONENT RESPONSE REGULATOR"/>
    <property type="match status" value="1"/>
</dbReference>
<dbReference type="GO" id="GO:0006355">
    <property type="term" value="P:regulation of DNA-templated transcription"/>
    <property type="evidence" value="ECO:0007669"/>
    <property type="project" value="InterPro"/>
</dbReference>
<evidence type="ECO:0000256" key="5">
    <source>
        <dbReference type="ARBA" id="ARBA00023163"/>
    </source>
</evidence>
<dbReference type="Gene3D" id="6.10.250.690">
    <property type="match status" value="1"/>
</dbReference>
<keyword evidence="2" id="KW-0902">Two-component regulatory system</keyword>
<feature type="domain" description="OmpR/PhoB-type" evidence="9">
    <location>
        <begin position="125"/>
        <end position="219"/>
    </location>
</feature>
<keyword evidence="1 6" id="KW-0597">Phosphoprotein</keyword>
<keyword evidence="3" id="KW-0805">Transcription regulation</keyword>
<proteinExistence type="predicted"/>
<dbReference type="PANTHER" id="PTHR48111">
    <property type="entry name" value="REGULATOR OF RPOS"/>
    <property type="match status" value="1"/>
</dbReference>
<dbReference type="SMART" id="SM00862">
    <property type="entry name" value="Trans_reg_C"/>
    <property type="match status" value="1"/>
</dbReference>
<name>A0A9P2WR76_THEFU</name>
<dbReference type="GO" id="GO:0005829">
    <property type="term" value="C:cytosol"/>
    <property type="evidence" value="ECO:0007669"/>
    <property type="project" value="TreeGrafter"/>
</dbReference>
<feature type="modified residue" description="4-aspartylphosphate" evidence="6">
    <location>
        <position position="52"/>
    </location>
</feature>
<dbReference type="Gene3D" id="1.10.10.10">
    <property type="entry name" value="Winged helix-like DNA-binding domain superfamily/Winged helix DNA-binding domain"/>
    <property type="match status" value="1"/>
</dbReference>
<dbReference type="InterPro" id="IPR001789">
    <property type="entry name" value="Sig_transdc_resp-reg_receiver"/>
</dbReference>
<keyword evidence="5" id="KW-0804">Transcription</keyword>
<dbReference type="Pfam" id="PF00486">
    <property type="entry name" value="Trans_reg_C"/>
    <property type="match status" value="1"/>
</dbReference>
<dbReference type="GO" id="GO:0000156">
    <property type="term" value="F:phosphorelay response regulator activity"/>
    <property type="evidence" value="ECO:0007669"/>
    <property type="project" value="TreeGrafter"/>
</dbReference>
<evidence type="ECO:0000313" key="10">
    <source>
        <dbReference type="EMBL" id="EOR71551.1"/>
    </source>
</evidence>
<evidence type="ECO:0000256" key="2">
    <source>
        <dbReference type="ARBA" id="ARBA00023012"/>
    </source>
</evidence>
<dbReference type="AlphaFoldDB" id="A0A9P2WR76"/>
<evidence type="ECO:0000256" key="4">
    <source>
        <dbReference type="ARBA" id="ARBA00023125"/>
    </source>
</evidence>
<evidence type="ECO:0000256" key="3">
    <source>
        <dbReference type="ARBA" id="ARBA00023015"/>
    </source>
</evidence>
<dbReference type="Pfam" id="PF00072">
    <property type="entry name" value="Response_reg"/>
    <property type="match status" value="1"/>
</dbReference>
<dbReference type="InterPro" id="IPR039420">
    <property type="entry name" value="WalR-like"/>
</dbReference>
<gene>
    <name evidence="10" type="ORF">TM51_07006</name>
</gene>
<dbReference type="InterPro" id="IPR001867">
    <property type="entry name" value="OmpR/PhoB-type_DNA-bd"/>
</dbReference>
<dbReference type="CDD" id="cd00383">
    <property type="entry name" value="trans_reg_C"/>
    <property type="match status" value="1"/>
</dbReference>
<evidence type="ECO:0000313" key="11">
    <source>
        <dbReference type="Proteomes" id="UP000014184"/>
    </source>
</evidence>
<dbReference type="GO" id="GO:0000976">
    <property type="term" value="F:transcription cis-regulatory region binding"/>
    <property type="evidence" value="ECO:0007669"/>
    <property type="project" value="TreeGrafter"/>
</dbReference>
<feature type="DNA-binding region" description="OmpR/PhoB-type" evidence="7">
    <location>
        <begin position="125"/>
        <end position="219"/>
    </location>
</feature>
<dbReference type="PROSITE" id="PS51755">
    <property type="entry name" value="OMPR_PHOB"/>
    <property type="match status" value="1"/>
</dbReference>
<organism evidence="10 11">
    <name type="scientific">Thermobifida fusca TM51</name>
    <dbReference type="NCBI Taxonomy" id="1169414"/>
    <lineage>
        <taxon>Bacteria</taxon>
        <taxon>Bacillati</taxon>
        <taxon>Actinomycetota</taxon>
        <taxon>Actinomycetes</taxon>
        <taxon>Streptosporangiales</taxon>
        <taxon>Nocardiopsidaceae</taxon>
        <taxon>Thermobifida</taxon>
    </lineage>
</organism>
<dbReference type="RefSeq" id="WP_016188589.1">
    <property type="nucleotide sequence ID" value="NZ_AOSG01000033.1"/>
</dbReference>
<dbReference type="Proteomes" id="UP000014184">
    <property type="component" value="Unassembled WGS sequence"/>
</dbReference>
<evidence type="ECO:0000259" key="9">
    <source>
        <dbReference type="PROSITE" id="PS51755"/>
    </source>
</evidence>
<dbReference type="InterPro" id="IPR011006">
    <property type="entry name" value="CheY-like_superfamily"/>
</dbReference>